<evidence type="ECO:0000313" key="3">
    <source>
        <dbReference type="EMBL" id="SAL09181.1"/>
    </source>
</evidence>
<sequence>MSEDDLFQKSVPAIRAELPEPVLERWQPLRLGVVELFHYDMEEFWFHDGRLLFRGNNGTGKSKVLSLTLPFLFDANLRSSRVEPDGDSGKKMPWNLLVGGYKRRIGYTWIEFGRRDREGRFHYVTLGAGLSAVEGKPNVEAWFFILANGENNGSRISQDFQLVSQQGNTLTRERLRESIEGHGKLFDNATLYRRAVDEKLFSLGEKRYDALMDTLIQLRQPQLSRKPDEAGLSHALTEALPPMPADMLTDIADSLNQLEEDRQQLDDIKALHKAVDSFNTDYERYACIQSRRQARVLRQAQTEFDNASASRNAEQAALDTAIEVEAGAAKAFEDAQSQVNTERARQETLRSNPTMQDANRLQNAKEDYERRLRALASEEKASEANQRRLRDETARTQDYVAKVRSIERMFTDARNDCVPYALKAGVASEFTDNLLTKGTPEKVGSLADGEFDAAALDIRNATAARREAIATLRQRGRAAEQADMRLKEIQRAVNEAKEEMVEAAARRAEADMEAEQVGQTLIDAWTAHSEKLVQLAWDAHPHILALTEWVAKTDAQNPAKAGLELAHRQRQSQFAADEASLIEQRKVYERQATELRVERDELSAGRDAMPPAPYMRGEQTRAESEGAAFYRLVDFRKHVDDAQRAGIEAALEVSGLLDAWVTADGVVQAKDGQPWLDTHWASRPAVVRSLADWLQPDCPVDGPIPCDVIHRLLSGVACAKDETTIDAESETWVSPSGKFRLGSLSGRGSKAQAVYIGQRARAEARSRRLEAIRAELQRLDVCLQNVLVAFETLAADRRQADLELSTAPAETELFNALQAVSVATQTLQAARARLDRAEVQCRDAEQTWHAAMDRLQRDAADLRLPTDELALASVEEALVYCIDKHHDIVSLARDYRRAQPDLEVQETRERDARLQHSESLERWGEARAEAQEAAVRFETLRDTVGTEVANLLIKLDAAKESVAAAECALTTANDARRTAGERRATAAERAKSAQIVLDDQIGARTRAVVQLQHFAASSLLSSALPRLGLPDVSMAWTIEAALTVARRIEQELVDVADDENSWTRVQKRVSEDLMDLQRTLGSLGHQAVAETSDWGLIVYVIFHGKQDRPDQLAARLADEIAQRGELLSAHERAVLENHLQAEIATEIQRMLRAAETHVNAVNKELEKRPTSTGVRYRLRWQPLSELEGAPVGLDVARERLLNTSTDLWSMEDRRVVGNMLHLQIKAERDRADFAVLPGESDNAGSLFDQLSRALDYRRWHRFRVERLQAGQWKKLSGPASSGERALGLTVPLFAAIASFYGQSTNPHAPRLMLLDEAFAGIDDPARAHCMGLIREFDLDFVITSEREWACYATLPGVAICHLQRREGVDAVFVSRWIWDGKARRRGPEPERLIG</sequence>
<dbReference type="InterPro" id="IPR027417">
    <property type="entry name" value="P-loop_NTPase"/>
</dbReference>
<name>A0A158ENN6_CABSO</name>
<organism evidence="3 4">
    <name type="scientific">Caballeronia sordidicola</name>
    <name type="common">Burkholderia sordidicola</name>
    <dbReference type="NCBI Taxonomy" id="196367"/>
    <lineage>
        <taxon>Bacteria</taxon>
        <taxon>Pseudomonadati</taxon>
        <taxon>Pseudomonadota</taxon>
        <taxon>Betaproteobacteria</taxon>
        <taxon>Burkholderiales</taxon>
        <taxon>Burkholderiaceae</taxon>
        <taxon>Caballeronia</taxon>
    </lineage>
</organism>
<reference evidence="3 4" key="1">
    <citation type="submission" date="2016-01" db="EMBL/GenBank/DDBJ databases">
        <authorList>
            <person name="Oliw E.H."/>
        </authorList>
    </citation>
    <scope>NUCLEOTIDE SEQUENCE [LARGE SCALE GENOMIC DNA]</scope>
    <source>
        <strain evidence="3">LMG 22029</strain>
    </source>
</reference>
<feature type="compositionally biased region" description="Polar residues" evidence="2">
    <location>
        <begin position="349"/>
        <end position="359"/>
    </location>
</feature>
<feature type="coiled-coil region" evidence="1">
    <location>
        <begin position="479"/>
        <end position="513"/>
    </location>
</feature>
<proteinExistence type="predicted"/>
<protein>
    <recommendedName>
        <fullName evidence="5">TIGR02680 family protein</fullName>
    </recommendedName>
</protein>
<dbReference type="InterPro" id="IPR013496">
    <property type="entry name" value="CHP02680"/>
</dbReference>
<dbReference type="OrthoDB" id="8527901at2"/>
<dbReference type="RefSeq" id="WP_060816677.1">
    <property type="nucleotide sequence ID" value="NZ_FCOC02000001.1"/>
</dbReference>
<dbReference type="Pfam" id="PF13558">
    <property type="entry name" value="SbcC_Walker_B"/>
    <property type="match status" value="1"/>
</dbReference>
<feature type="coiled-coil region" evidence="1">
    <location>
        <begin position="820"/>
        <end position="847"/>
    </location>
</feature>
<dbReference type="NCBIfam" id="TIGR02680">
    <property type="entry name" value="TIGR02680 family protein"/>
    <property type="match status" value="1"/>
</dbReference>
<evidence type="ECO:0008006" key="5">
    <source>
        <dbReference type="Google" id="ProtNLM"/>
    </source>
</evidence>
<keyword evidence="1" id="KW-0175">Coiled coil</keyword>
<evidence type="ECO:0000256" key="2">
    <source>
        <dbReference type="SAM" id="MobiDB-lite"/>
    </source>
</evidence>
<dbReference type="SUPFAM" id="SSF52540">
    <property type="entry name" value="P-loop containing nucleoside triphosphate hydrolases"/>
    <property type="match status" value="1"/>
</dbReference>
<accession>A0A158ENN6</accession>
<gene>
    <name evidence="3" type="ORF">AWB64_00095</name>
</gene>
<feature type="region of interest" description="Disordered" evidence="2">
    <location>
        <begin position="337"/>
        <end position="359"/>
    </location>
</feature>
<feature type="region of interest" description="Disordered" evidence="2">
    <location>
        <begin position="599"/>
        <end position="620"/>
    </location>
</feature>
<dbReference type="EMBL" id="FCOC02000001">
    <property type="protein sequence ID" value="SAL09181.1"/>
    <property type="molecule type" value="Genomic_DNA"/>
</dbReference>
<dbReference type="Proteomes" id="UP000054893">
    <property type="component" value="Unassembled WGS sequence"/>
</dbReference>
<evidence type="ECO:0000313" key="4">
    <source>
        <dbReference type="Proteomes" id="UP000054893"/>
    </source>
</evidence>
<evidence type="ECO:0000256" key="1">
    <source>
        <dbReference type="SAM" id="Coils"/>
    </source>
</evidence>